<feature type="domain" description="FecR protein" evidence="2">
    <location>
        <begin position="141"/>
        <end position="230"/>
    </location>
</feature>
<dbReference type="InterPro" id="IPR006860">
    <property type="entry name" value="FecR"/>
</dbReference>
<sequence>MNTSLTKKILFDYFDGRSTSIQRKMIEEWLENPHNNELYYHYLDEWEQQHPQYVFDADRGLEKVYLNINNPPAGLIESSPVEKEINFFHYSKWLAAASVILIATFFGWFQLQKPSPVTYNKLVKTTKSQTGEIYEKVNTTSQPILVNLPDKSSVILQPNSKICYSPKQYNKTKREVILAGEAFFEVKKNADRPFFVYANELITKVLGTSFSVTNRQAGSSMEVMVKTGRVAIFLQHDTDKNQKITAHSLDGLILNANEKVKVNGNDFKIDKPTLITPEQLRLPIQKLTFNFDEAPASEVLAELKKAYAIDIVFDQEKLAKCRLTAHLSDEPLLEKLELICSALEATYKEVDNKIILNSKGCL</sequence>
<dbReference type="RefSeq" id="WP_124877033.1">
    <property type="nucleotide sequence ID" value="NZ_RQJO01000009.1"/>
</dbReference>
<evidence type="ECO:0000256" key="1">
    <source>
        <dbReference type="SAM" id="Phobius"/>
    </source>
</evidence>
<accession>A0A3P1BP08</accession>
<keyword evidence="1" id="KW-0812">Transmembrane</keyword>
<keyword evidence="1" id="KW-0472">Membrane</keyword>
<comment type="caution">
    <text evidence="4">The sequence shown here is derived from an EMBL/GenBank/DDBJ whole genome shotgun (WGS) entry which is preliminary data.</text>
</comment>
<evidence type="ECO:0000313" key="5">
    <source>
        <dbReference type="Proteomes" id="UP000271925"/>
    </source>
</evidence>
<protein>
    <submittedName>
        <fullName evidence="4">DUF4974 domain-containing protein</fullName>
    </submittedName>
</protein>
<proteinExistence type="predicted"/>
<keyword evidence="1" id="KW-1133">Transmembrane helix</keyword>
<keyword evidence="5" id="KW-1185">Reference proteome</keyword>
<gene>
    <name evidence="4" type="ORF">EHT25_20750</name>
</gene>
<dbReference type="OrthoDB" id="1099916at2"/>
<feature type="domain" description="Protein FecR C-terminal" evidence="3">
    <location>
        <begin position="289"/>
        <end position="355"/>
    </location>
</feature>
<organism evidence="4 5">
    <name type="scientific">Larkinella rosea</name>
    <dbReference type="NCBI Taxonomy" id="2025312"/>
    <lineage>
        <taxon>Bacteria</taxon>
        <taxon>Pseudomonadati</taxon>
        <taxon>Bacteroidota</taxon>
        <taxon>Cytophagia</taxon>
        <taxon>Cytophagales</taxon>
        <taxon>Spirosomataceae</taxon>
        <taxon>Larkinella</taxon>
    </lineage>
</organism>
<dbReference type="EMBL" id="RQJO01000009">
    <property type="protein sequence ID" value="RRB02870.1"/>
    <property type="molecule type" value="Genomic_DNA"/>
</dbReference>
<dbReference type="Gene3D" id="3.55.50.30">
    <property type="match status" value="1"/>
</dbReference>
<evidence type="ECO:0000313" key="4">
    <source>
        <dbReference type="EMBL" id="RRB02870.1"/>
    </source>
</evidence>
<feature type="transmembrane region" description="Helical" evidence="1">
    <location>
        <begin position="93"/>
        <end position="111"/>
    </location>
</feature>
<name>A0A3P1BP08_9BACT</name>
<dbReference type="PANTHER" id="PTHR30273:SF2">
    <property type="entry name" value="PROTEIN FECR"/>
    <property type="match status" value="1"/>
</dbReference>
<dbReference type="AlphaFoldDB" id="A0A3P1BP08"/>
<evidence type="ECO:0000259" key="2">
    <source>
        <dbReference type="Pfam" id="PF04773"/>
    </source>
</evidence>
<dbReference type="InterPro" id="IPR012373">
    <property type="entry name" value="Ferrdict_sens_TM"/>
</dbReference>
<dbReference type="Pfam" id="PF16344">
    <property type="entry name" value="FecR_C"/>
    <property type="match status" value="1"/>
</dbReference>
<dbReference type="Gene3D" id="2.60.120.1440">
    <property type="match status" value="1"/>
</dbReference>
<dbReference type="PANTHER" id="PTHR30273">
    <property type="entry name" value="PERIPLASMIC SIGNAL SENSOR AND SIGMA FACTOR ACTIVATOR FECR-RELATED"/>
    <property type="match status" value="1"/>
</dbReference>
<dbReference type="Pfam" id="PF04773">
    <property type="entry name" value="FecR"/>
    <property type="match status" value="1"/>
</dbReference>
<dbReference type="GO" id="GO:0016989">
    <property type="term" value="F:sigma factor antagonist activity"/>
    <property type="evidence" value="ECO:0007669"/>
    <property type="project" value="TreeGrafter"/>
</dbReference>
<reference evidence="4 5" key="1">
    <citation type="submission" date="2018-11" db="EMBL/GenBank/DDBJ databases">
        <authorList>
            <person name="Zhou Z."/>
            <person name="Wang G."/>
        </authorList>
    </citation>
    <scope>NUCLEOTIDE SEQUENCE [LARGE SCALE GENOMIC DNA]</scope>
    <source>
        <strain evidence="4 5">KCTC52004</strain>
    </source>
</reference>
<dbReference type="InterPro" id="IPR032508">
    <property type="entry name" value="FecR_C"/>
</dbReference>
<evidence type="ECO:0000259" key="3">
    <source>
        <dbReference type="Pfam" id="PF16344"/>
    </source>
</evidence>
<dbReference type="Proteomes" id="UP000271925">
    <property type="component" value="Unassembled WGS sequence"/>
</dbReference>